<organism evidence="2 3">
    <name type="scientific">Sphingobium cyanobacteriorum</name>
    <dbReference type="NCBI Taxonomy" id="3063954"/>
    <lineage>
        <taxon>Bacteria</taxon>
        <taxon>Pseudomonadati</taxon>
        <taxon>Pseudomonadota</taxon>
        <taxon>Alphaproteobacteria</taxon>
        <taxon>Sphingomonadales</taxon>
        <taxon>Sphingomonadaceae</taxon>
        <taxon>Sphingobium</taxon>
    </lineage>
</organism>
<feature type="chain" id="PRO_5045802693" evidence="1">
    <location>
        <begin position="23"/>
        <end position="405"/>
    </location>
</feature>
<keyword evidence="3" id="KW-1185">Reference proteome</keyword>
<dbReference type="Proteomes" id="UP001176471">
    <property type="component" value="Unassembled WGS sequence"/>
</dbReference>
<gene>
    <name evidence="2" type="ORF">Q4610_13280</name>
</gene>
<reference evidence="2" key="1">
    <citation type="submission" date="2023-07" db="EMBL/GenBank/DDBJ databases">
        <title>Bacterial whole genome sequence for Sphingobium sp. HBC34.</title>
        <authorList>
            <person name="Le V."/>
            <person name="Ko S.-R."/>
            <person name="Ahn C.-Y."/>
            <person name="Oh H.-M."/>
        </authorList>
    </citation>
    <scope>NUCLEOTIDE SEQUENCE</scope>
    <source>
        <strain evidence="2">HBC34</strain>
    </source>
</reference>
<feature type="signal peptide" evidence="1">
    <location>
        <begin position="1"/>
        <end position="22"/>
    </location>
</feature>
<evidence type="ECO:0000256" key="1">
    <source>
        <dbReference type="SAM" id="SignalP"/>
    </source>
</evidence>
<sequence>MRASWSLCGGLIAFAGITACNAVEQGANRSAAPSAQDLSILSNRAEAATTASPVMASRSMLDFMTMDVCVDAGDRAIPGLIPGDGRCGKRRNIRAGETPPYTLHNFGYPGTPCGTTGTIDKTNMPVTRDGVTRIVSTTIRRPGCSTRAAAADLGGDPTAQDGASIQWADDRYGFIMGSYSPVSLSAFQSSLCRDNPRSSRRFFRSWVIAPSPLPAAGDAGVGLFDGAMAKGASRTMMGSCPIRFRKALTTWTVQPFLFKSDRRMMAVVSSHFAQTAPDGLSPGNAMQMERTYWTAEFGISRWEKWTREDFSRKDGKDVATLAAQLVARGRCSAPDIAPVTYSPALQESGVRDANAYIRVLTNPRTGERHRWMMTLCEDYSNARLSDAGNRQVAPSTLASDLYWAP</sequence>
<dbReference type="EMBL" id="JAUQOM010000006">
    <property type="protein sequence ID" value="MDO7836019.1"/>
    <property type="molecule type" value="Genomic_DNA"/>
</dbReference>
<protein>
    <submittedName>
        <fullName evidence="2">Uncharacterized protein</fullName>
    </submittedName>
</protein>
<proteinExistence type="predicted"/>
<dbReference type="PROSITE" id="PS51257">
    <property type="entry name" value="PROKAR_LIPOPROTEIN"/>
    <property type="match status" value="1"/>
</dbReference>
<comment type="caution">
    <text evidence="2">The sequence shown here is derived from an EMBL/GenBank/DDBJ whole genome shotgun (WGS) entry which is preliminary data.</text>
</comment>
<evidence type="ECO:0000313" key="2">
    <source>
        <dbReference type="EMBL" id="MDO7836019.1"/>
    </source>
</evidence>
<dbReference type="RefSeq" id="WP_304536435.1">
    <property type="nucleotide sequence ID" value="NZ_JAUQOM010000006.1"/>
</dbReference>
<keyword evidence="1" id="KW-0732">Signal</keyword>
<evidence type="ECO:0000313" key="3">
    <source>
        <dbReference type="Proteomes" id="UP001176471"/>
    </source>
</evidence>
<accession>A0ABT8ZPW8</accession>
<name>A0ABT8ZPW8_9SPHN</name>